<dbReference type="EMBL" id="GL379817">
    <property type="protein sequence ID" value="EGT46312.1"/>
    <property type="molecule type" value="Genomic_DNA"/>
</dbReference>
<dbReference type="AlphaFoldDB" id="G0MWN6"/>
<dbReference type="Proteomes" id="UP000008068">
    <property type="component" value="Unassembled WGS sequence"/>
</dbReference>
<dbReference type="eggNOG" id="KOG4352">
    <property type="taxonomic scope" value="Eukaryota"/>
</dbReference>
<accession>G0MWN6</accession>
<keyword evidence="2" id="KW-1185">Reference proteome</keyword>
<protein>
    <submittedName>
        <fullName evidence="1">Uncharacterized protein</fullName>
    </submittedName>
</protein>
<dbReference type="InterPro" id="IPR038513">
    <property type="entry name" value="FAIM1_dom_sf"/>
</dbReference>
<evidence type="ECO:0000313" key="1">
    <source>
        <dbReference type="EMBL" id="EGT46312.1"/>
    </source>
</evidence>
<reference evidence="2" key="1">
    <citation type="submission" date="2011-07" db="EMBL/GenBank/DDBJ databases">
        <authorList>
            <consortium name="Caenorhabditis brenneri Sequencing and Analysis Consortium"/>
            <person name="Wilson R.K."/>
        </authorList>
    </citation>
    <scope>NUCLEOTIDE SEQUENCE [LARGE SCALE GENOMIC DNA]</scope>
    <source>
        <strain evidence="2">PB2801</strain>
    </source>
</reference>
<dbReference type="PANTHER" id="PTHR13088">
    <property type="entry name" value="FAS APOPTOTIC INHIBITORY MOLECULE FAIM"/>
    <property type="match status" value="1"/>
</dbReference>
<dbReference type="Gene3D" id="2.40.128.180">
    <property type="match status" value="1"/>
</dbReference>
<dbReference type="STRING" id="135651.G0MWN6"/>
<dbReference type="HOGENOM" id="CLU_1742188_0_0_1"/>
<sequence length="150" mass="17383">MRRIPQRFPFKIGTMECSPAIVKTDNVFGYSIEVDSKPLPVYKEQYQKKFDTWLPKIDGQVFRVVLDKVLLDLYSNGEKIENDRQFMDNGAVTYFKLANVPCRIEAQKTEKSIANIFYTPEGSVPLDTKQDAETFKFDAERFFNSGFDNL</sequence>
<dbReference type="InterPro" id="IPR010695">
    <property type="entry name" value="FAIM1"/>
</dbReference>
<dbReference type="PANTHER" id="PTHR13088:SF3">
    <property type="entry name" value="FAS APOPTOTIC INHIBITORY MOLECULE 1"/>
    <property type="match status" value="1"/>
</dbReference>
<name>G0MWN6_CAEBE</name>
<dbReference type="GO" id="GO:1902042">
    <property type="term" value="P:negative regulation of extrinsic apoptotic signaling pathway via death domain receptors"/>
    <property type="evidence" value="ECO:0007669"/>
    <property type="project" value="TreeGrafter"/>
</dbReference>
<gene>
    <name evidence="1" type="ORF">CAEBREN_30167</name>
</gene>
<proteinExistence type="predicted"/>
<evidence type="ECO:0000313" key="2">
    <source>
        <dbReference type="Proteomes" id="UP000008068"/>
    </source>
</evidence>
<dbReference type="InParanoid" id="G0MWN6"/>
<organism evidence="2">
    <name type="scientific">Caenorhabditis brenneri</name>
    <name type="common">Nematode worm</name>
    <dbReference type="NCBI Taxonomy" id="135651"/>
    <lineage>
        <taxon>Eukaryota</taxon>
        <taxon>Metazoa</taxon>
        <taxon>Ecdysozoa</taxon>
        <taxon>Nematoda</taxon>
        <taxon>Chromadorea</taxon>
        <taxon>Rhabditida</taxon>
        <taxon>Rhabditina</taxon>
        <taxon>Rhabditomorpha</taxon>
        <taxon>Rhabditoidea</taxon>
        <taxon>Rhabditidae</taxon>
        <taxon>Peloderinae</taxon>
        <taxon>Caenorhabditis</taxon>
    </lineage>
</organism>
<dbReference type="Pfam" id="PF06905">
    <property type="entry name" value="FAIM1"/>
    <property type="match status" value="1"/>
</dbReference>